<sequence length="278" mass="31248">MPDAQINLPVFTPRYWEFLTDDEPPEGDLAEDYHEASKFYRGTMGRAVTRQRLESDEVLRRSSAIGARELPHLPRLPLAPVDPEHEQQAAPALIRRPSCRDFAPQPLPVEQLGRALWLSYGAYQDRIPDSPAHRRPVASGGGLYPLELYLVADVTGSGRKGLYHYYVHDHVLEEVRAEVTTEELRELGAQPDLVAAAPAIVLINGLFWRNRFKYRLRGYRFALLEAGAVIQQLTLVAQSFGWGVVPFAGLYDDVVERLCEIDGVDESFLNAVFLGLPE</sequence>
<dbReference type="InterPro" id="IPR000415">
    <property type="entry name" value="Nitroreductase-like"/>
</dbReference>
<dbReference type="Proteomes" id="UP001183410">
    <property type="component" value="Unassembled WGS sequence"/>
</dbReference>
<dbReference type="NCBIfam" id="TIGR03605">
    <property type="entry name" value="antibiot_sagB"/>
    <property type="match status" value="1"/>
</dbReference>
<dbReference type="SUPFAM" id="SSF55469">
    <property type="entry name" value="FMN-dependent nitroreductase-like"/>
    <property type="match status" value="1"/>
</dbReference>
<dbReference type="RefSeq" id="WP_311666523.1">
    <property type="nucleotide sequence ID" value="NZ_JAVREO010000004.1"/>
</dbReference>
<accession>A0ABU2JNE7</accession>
<evidence type="ECO:0000259" key="1">
    <source>
        <dbReference type="Pfam" id="PF00881"/>
    </source>
</evidence>
<dbReference type="PANTHER" id="PTHR43745:SF2">
    <property type="entry name" value="NITROREDUCTASE MJ1384-RELATED"/>
    <property type="match status" value="1"/>
</dbReference>
<dbReference type="Gene3D" id="3.40.109.10">
    <property type="entry name" value="NADH Oxidase"/>
    <property type="match status" value="1"/>
</dbReference>
<proteinExistence type="predicted"/>
<feature type="domain" description="Nitroreductase" evidence="1">
    <location>
        <begin position="95"/>
        <end position="265"/>
    </location>
</feature>
<keyword evidence="3" id="KW-1185">Reference proteome</keyword>
<dbReference type="PANTHER" id="PTHR43745">
    <property type="entry name" value="NITROREDUCTASE MJ1384-RELATED"/>
    <property type="match status" value="1"/>
</dbReference>
<protein>
    <submittedName>
        <fullName evidence="2">SagB/ThcOx family dehydrogenase</fullName>
    </submittedName>
</protein>
<dbReference type="EMBL" id="JAVREO010000004">
    <property type="protein sequence ID" value="MDT0266508.1"/>
    <property type="molecule type" value="Genomic_DNA"/>
</dbReference>
<gene>
    <name evidence="2" type="ORF">RM844_09380</name>
</gene>
<dbReference type="InterPro" id="IPR052544">
    <property type="entry name" value="Bacteriocin_Proc_Enz"/>
</dbReference>
<name>A0ABU2JNE7_9ACTN</name>
<comment type="caution">
    <text evidence="2">The sequence shown here is derived from an EMBL/GenBank/DDBJ whole genome shotgun (WGS) entry which is preliminary data.</text>
</comment>
<reference evidence="3" key="1">
    <citation type="submission" date="2023-07" db="EMBL/GenBank/DDBJ databases">
        <title>30 novel species of actinomycetes from the DSMZ collection.</title>
        <authorList>
            <person name="Nouioui I."/>
        </authorList>
    </citation>
    <scope>NUCLEOTIDE SEQUENCE [LARGE SCALE GENOMIC DNA]</scope>
    <source>
        <strain evidence="3">DSM 44915</strain>
    </source>
</reference>
<evidence type="ECO:0000313" key="2">
    <source>
        <dbReference type="EMBL" id="MDT0266508.1"/>
    </source>
</evidence>
<dbReference type="CDD" id="cd02142">
    <property type="entry name" value="McbC_SagB-like_oxidoreductase"/>
    <property type="match status" value="1"/>
</dbReference>
<dbReference type="InterPro" id="IPR020051">
    <property type="entry name" value="SagB-type_dehydrogenase"/>
</dbReference>
<evidence type="ECO:0000313" key="3">
    <source>
        <dbReference type="Proteomes" id="UP001183410"/>
    </source>
</evidence>
<dbReference type="InterPro" id="IPR029479">
    <property type="entry name" value="Nitroreductase"/>
</dbReference>
<dbReference type="Pfam" id="PF00881">
    <property type="entry name" value="Nitroreductase"/>
    <property type="match status" value="1"/>
</dbReference>
<organism evidence="2 3">
    <name type="scientific">Streptomyces chisholmiae</name>
    <dbReference type="NCBI Taxonomy" id="3075540"/>
    <lineage>
        <taxon>Bacteria</taxon>
        <taxon>Bacillati</taxon>
        <taxon>Actinomycetota</taxon>
        <taxon>Actinomycetes</taxon>
        <taxon>Kitasatosporales</taxon>
        <taxon>Streptomycetaceae</taxon>
        <taxon>Streptomyces</taxon>
    </lineage>
</organism>